<keyword evidence="8" id="KW-0051">Antiviral defense</keyword>
<dbReference type="SUPFAM" id="SSF52540">
    <property type="entry name" value="P-loop containing nucleoside triphosphate hydrolases"/>
    <property type="match status" value="1"/>
</dbReference>
<name>A0A4R1K8V8_9BACT</name>
<reference evidence="10 11" key="1">
    <citation type="submission" date="2019-03" db="EMBL/GenBank/DDBJ databases">
        <title>Genomic Encyclopedia of Type Strains, Phase IV (KMG-IV): sequencing the most valuable type-strain genomes for metagenomic binning, comparative biology and taxonomic classification.</title>
        <authorList>
            <person name="Goeker M."/>
        </authorList>
    </citation>
    <scope>NUCLEOTIDE SEQUENCE [LARGE SCALE GENOMIC DNA]</scope>
    <source>
        <strain evidence="10 11">DSM 24984</strain>
    </source>
</reference>
<comment type="similarity">
    <text evidence="2">In the central section; belongs to the CRISPR-associated helicase Cas3 family.</text>
</comment>
<evidence type="ECO:0000256" key="8">
    <source>
        <dbReference type="ARBA" id="ARBA00023118"/>
    </source>
</evidence>
<dbReference type="GO" id="GO:0016787">
    <property type="term" value="F:hydrolase activity"/>
    <property type="evidence" value="ECO:0007669"/>
    <property type="project" value="UniProtKB-KW"/>
</dbReference>
<keyword evidence="4" id="KW-0547">Nucleotide-binding</keyword>
<dbReference type="InterPro" id="IPR038257">
    <property type="entry name" value="CRISPR-assoc_Cas3_HD_sf"/>
</dbReference>
<gene>
    <name evidence="10" type="ORF">C8D98_1310</name>
</gene>
<dbReference type="RefSeq" id="WP_132873133.1">
    <property type="nucleotide sequence ID" value="NZ_SMGG01000004.1"/>
</dbReference>
<keyword evidence="6" id="KW-0347">Helicase</keyword>
<evidence type="ECO:0000256" key="2">
    <source>
        <dbReference type="ARBA" id="ARBA00009046"/>
    </source>
</evidence>
<evidence type="ECO:0000256" key="7">
    <source>
        <dbReference type="ARBA" id="ARBA00022840"/>
    </source>
</evidence>
<comment type="similarity">
    <text evidence="1">In the N-terminal section; belongs to the CRISPR-associated nuclease Cas3-HD family.</text>
</comment>
<dbReference type="GO" id="GO:0051607">
    <property type="term" value="P:defense response to virus"/>
    <property type="evidence" value="ECO:0007669"/>
    <property type="project" value="UniProtKB-KW"/>
</dbReference>
<evidence type="ECO:0000259" key="9">
    <source>
        <dbReference type="PROSITE" id="PS51643"/>
    </source>
</evidence>
<keyword evidence="11" id="KW-1185">Reference proteome</keyword>
<comment type="caution">
    <text evidence="10">The sequence shown here is derived from an EMBL/GenBank/DDBJ whole genome shotgun (WGS) entry which is preliminary data.</text>
</comment>
<dbReference type="Gene3D" id="1.10.3210.30">
    <property type="match status" value="1"/>
</dbReference>
<dbReference type="Proteomes" id="UP000294614">
    <property type="component" value="Unassembled WGS sequence"/>
</dbReference>
<dbReference type="Pfam" id="PF22590">
    <property type="entry name" value="Cas3-like_C_2"/>
    <property type="match status" value="1"/>
</dbReference>
<evidence type="ECO:0000256" key="6">
    <source>
        <dbReference type="ARBA" id="ARBA00022806"/>
    </source>
</evidence>
<evidence type="ECO:0000313" key="11">
    <source>
        <dbReference type="Proteomes" id="UP000294614"/>
    </source>
</evidence>
<dbReference type="Pfam" id="PF21384">
    <property type="entry name" value="Cas3_I-F_Cas2"/>
    <property type="match status" value="1"/>
</dbReference>
<dbReference type="NCBIfam" id="TIGR02562">
    <property type="entry name" value="cas3_yersinia"/>
    <property type="match status" value="1"/>
</dbReference>
<evidence type="ECO:0000256" key="5">
    <source>
        <dbReference type="ARBA" id="ARBA00022801"/>
    </source>
</evidence>
<dbReference type="GO" id="GO:0005524">
    <property type="term" value="F:ATP binding"/>
    <property type="evidence" value="ECO:0007669"/>
    <property type="project" value="UniProtKB-KW"/>
</dbReference>
<evidence type="ECO:0000256" key="1">
    <source>
        <dbReference type="ARBA" id="ARBA00006847"/>
    </source>
</evidence>
<dbReference type="GO" id="GO:0004386">
    <property type="term" value="F:helicase activity"/>
    <property type="evidence" value="ECO:0007669"/>
    <property type="project" value="UniProtKB-KW"/>
</dbReference>
<organism evidence="10 11">
    <name type="scientific">Seleniivibrio woodruffii</name>
    <dbReference type="NCBI Taxonomy" id="1078050"/>
    <lineage>
        <taxon>Bacteria</taxon>
        <taxon>Pseudomonadati</taxon>
        <taxon>Deferribacterota</taxon>
        <taxon>Deferribacteres</taxon>
        <taxon>Deferribacterales</taxon>
        <taxon>Geovibrionaceae</taxon>
        <taxon>Seleniivibrio</taxon>
    </lineage>
</organism>
<feature type="domain" description="HD Cas3-type" evidence="9">
    <location>
        <begin position="102"/>
        <end position="295"/>
    </location>
</feature>
<protein>
    <submittedName>
        <fullName evidence="10">CRISPR-associated Cas3 family helicase</fullName>
    </submittedName>
</protein>
<sequence length="1033" mass="117472">MNILLISQCSKNAMTETRRIIDQFAERTGERTWSTPITKDGLDMLRKLLKKTARRNTAVACHWIRGKNRSELLWIVGDSSRFSENGSVPTNTTLRDILKSSDENNWNSLETISVLSCLAALFHDFGKSCADFQTKLISRKAERNIIRHEWISVVMFMAFIGGDDDRTWLTKLAEGDFDESWQKLINPNEKPFEKLPPLALAVCWLIVSHHRMPIPEEASPEVLKNIVAKWCRSHTEMEGKTDGYWKFDKCITSSAQWRKAAAKIAQRALKLPSHDIFDPFILFNARMVLMLSDHIYSSMPAAKTGSKDELYANTDSNNDLKQTLEEHLLGVEKQCRQILFTLPRADSMLPYISRNDILTRRNRIRKYSWQDKAFDTAYAVRHTAELGGFFGINMASTGCGKTIANARIMYALSDRKKGCRFTAALGLRSLTLQTGEEYRRLLGLSSDEMAVLAGGAATKELFALRNENAPSASEDELLPSCSFVNYDGGLNETPIGEWLRKTRGADKLVSAPVTVCTVDHIIPASEGTAGGRQLAPMLRLMTGDLILDEPDDYDISDLYAFSRLVWFAGLLGCRVLLSSATVTPSIAEGLFHAYRAGRQLYNKNRNVQHSHGIVCGWFDEYGSTAETDINQLNFAEKHREFAEKRAERLQKAEIRRNCRLLNLDSFSHKALAETISEKALELHKDNHTTDANGNRISIGLVRIANIKHLVALVKEFSALGGDFKICCYHSRFPMLMRSEIEKHLDAVLKRNGSKEIYDHDCIRIAIAGRPDIKDHIFIVFASPVAEVGRDHDYDWAIAEPSSMKSLIQLAGRIRRHRDGAWDKVNMLILNKNIRAYEKNSIAYTMPGFEADKFELKEHELSKILDAVQYETINSIPRIIEPSPMHMGENLCHLEHARLKAVMALEDQRKVIGINQFWKTEYYLSGYLQKEFPFRKSSHEQEFVYLWDENDEWADFHTIDAKTGKVAESMNIEQDKFETGKSFFIPLNYKDLLEELSEQFEMGMAESSLRFGRFTAGDTDMLFSPHLGIYSKLK</sequence>
<accession>A0A4R1K8V8</accession>
<dbReference type="GO" id="GO:0046872">
    <property type="term" value="F:metal ion binding"/>
    <property type="evidence" value="ECO:0007669"/>
    <property type="project" value="UniProtKB-KW"/>
</dbReference>
<dbReference type="OrthoDB" id="220028at2"/>
<evidence type="ECO:0000313" key="10">
    <source>
        <dbReference type="EMBL" id="TCK60437.1"/>
    </source>
</evidence>
<dbReference type="InterPro" id="IPR027417">
    <property type="entry name" value="P-loop_NTPase"/>
</dbReference>
<proteinExistence type="inferred from homology"/>
<dbReference type="AlphaFoldDB" id="A0A4R1K8V8"/>
<dbReference type="InterPro" id="IPR006483">
    <property type="entry name" value="CRISPR-assoc_Cas3_HD"/>
</dbReference>
<dbReference type="InterPro" id="IPR054712">
    <property type="entry name" value="Cas3-like_dom"/>
</dbReference>
<evidence type="ECO:0000256" key="4">
    <source>
        <dbReference type="ARBA" id="ARBA00022741"/>
    </source>
</evidence>
<evidence type="ECO:0000256" key="3">
    <source>
        <dbReference type="ARBA" id="ARBA00022723"/>
    </source>
</evidence>
<dbReference type="EMBL" id="SMGG01000004">
    <property type="protein sequence ID" value="TCK60437.1"/>
    <property type="molecule type" value="Genomic_DNA"/>
</dbReference>
<dbReference type="InterPro" id="IPR013395">
    <property type="entry name" value="CRISPR-assoc_Cas3_yers"/>
</dbReference>
<keyword evidence="7" id="KW-0067">ATP-binding</keyword>
<dbReference type="InterPro" id="IPR048823">
    <property type="entry name" value="Cas3_I-F_Cas2"/>
</dbReference>
<dbReference type="PROSITE" id="PS51643">
    <property type="entry name" value="HD_CAS3"/>
    <property type="match status" value="1"/>
</dbReference>
<keyword evidence="5" id="KW-0378">Hydrolase</keyword>
<keyword evidence="3" id="KW-0479">Metal-binding</keyword>